<protein>
    <submittedName>
        <fullName evidence="2">Uncharacterized protein</fullName>
    </submittedName>
</protein>
<comment type="caution">
    <text evidence="2">The sequence shown here is derived from an EMBL/GenBank/DDBJ whole genome shotgun (WGS) entry which is preliminary data.</text>
</comment>
<keyword evidence="3" id="KW-1185">Reference proteome</keyword>
<sequence>MKILLIVGLLSLLPALAGIRAARLWYESSKIEVIPAYAHYGNIEPVGDNAQTEMNWLDGVLRAGSEAAELNKRAARWTAIAVALGAITTVISAALPLILQQ</sequence>
<keyword evidence="1" id="KW-1133">Transmembrane helix</keyword>
<organism evidence="2 3">
    <name type="scientific">Paraburkholderia dipogonis</name>
    <dbReference type="NCBI Taxonomy" id="1211383"/>
    <lineage>
        <taxon>Bacteria</taxon>
        <taxon>Pseudomonadati</taxon>
        <taxon>Pseudomonadota</taxon>
        <taxon>Betaproteobacteria</taxon>
        <taxon>Burkholderiales</taxon>
        <taxon>Burkholderiaceae</taxon>
        <taxon>Paraburkholderia</taxon>
    </lineage>
</organism>
<evidence type="ECO:0000313" key="3">
    <source>
        <dbReference type="Proteomes" id="UP001629230"/>
    </source>
</evidence>
<proteinExistence type="predicted"/>
<accession>A0ABW9AIL2</accession>
<name>A0ABW9AIL2_9BURK</name>
<keyword evidence="1" id="KW-0812">Transmembrane</keyword>
<gene>
    <name evidence="2" type="ORF">PQR57_04080</name>
</gene>
<dbReference type="RefSeq" id="WP_408175676.1">
    <property type="nucleotide sequence ID" value="NZ_JAQQEZ010000002.1"/>
</dbReference>
<reference evidence="2 3" key="1">
    <citation type="journal article" date="2024" name="Chem. Sci.">
        <title>Discovery of megapolipeptins by genome mining of a Burkholderiales bacteria collection.</title>
        <authorList>
            <person name="Paulo B.S."/>
            <person name="Recchia M.J.J."/>
            <person name="Lee S."/>
            <person name="Fergusson C.H."/>
            <person name="Romanowski S.B."/>
            <person name="Hernandez A."/>
            <person name="Krull N."/>
            <person name="Liu D.Y."/>
            <person name="Cavanagh H."/>
            <person name="Bos A."/>
            <person name="Gray C.A."/>
            <person name="Murphy B.T."/>
            <person name="Linington R.G."/>
            <person name="Eustaquio A.S."/>
        </authorList>
    </citation>
    <scope>NUCLEOTIDE SEQUENCE [LARGE SCALE GENOMIC DNA]</scope>
    <source>
        <strain evidence="2 3">RL17-350-BIC-A</strain>
    </source>
</reference>
<dbReference type="Proteomes" id="UP001629230">
    <property type="component" value="Unassembled WGS sequence"/>
</dbReference>
<evidence type="ECO:0000256" key="1">
    <source>
        <dbReference type="SAM" id="Phobius"/>
    </source>
</evidence>
<dbReference type="EMBL" id="JAQQEZ010000002">
    <property type="protein sequence ID" value="MFM0000190.1"/>
    <property type="molecule type" value="Genomic_DNA"/>
</dbReference>
<evidence type="ECO:0000313" key="2">
    <source>
        <dbReference type="EMBL" id="MFM0000190.1"/>
    </source>
</evidence>
<feature type="transmembrane region" description="Helical" evidence="1">
    <location>
        <begin position="77"/>
        <end position="99"/>
    </location>
</feature>
<keyword evidence="1" id="KW-0472">Membrane</keyword>